<dbReference type="InterPro" id="IPR050595">
    <property type="entry name" value="Bact_response_regulator"/>
</dbReference>
<dbReference type="EMBL" id="PZZL01000003">
    <property type="protein sequence ID" value="PTM60196.1"/>
    <property type="molecule type" value="Genomic_DNA"/>
</dbReference>
<dbReference type="PANTHER" id="PTHR44591">
    <property type="entry name" value="STRESS RESPONSE REGULATOR PROTEIN 1"/>
    <property type="match status" value="1"/>
</dbReference>
<comment type="caution">
    <text evidence="6">The sequence shown here is derived from an EMBL/GenBank/DDBJ whole genome shotgun (WGS) entry which is preliminary data.</text>
</comment>
<feature type="modified residue" description="4-aspartylphosphate" evidence="4">
    <location>
        <position position="69"/>
    </location>
</feature>
<dbReference type="Gene3D" id="3.40.50.2300">
    <property type="match status" value="1"/>
</dbReference>
<dbReference type="OrthoDB" id="9797885at2"/>
<dbReference type="AlphaFoldDB" id="A0A2T4ZE73"/>
<dbReference type="RefSeq" id="WP_146167306.1">
    <property type="nucleotide sequence ID" value="NZ_PZZL01000003.1"/>
</dbReference>
<dbReference type="SUPFAM" id="SSF52172">
    <property type="entry name" value="CheY-like"/>
    <property type="match status" value="1"/>
</dbReference>
<protein>
    <submittedName>
        <fullName evidence="6">Response regulator receiver domain-containing protein</fullName>
    </submittedName>
</protein>
<gene>
    <name evidence="6" type="ORF">C8P69_103124</name>
</gene>
<keyword evidence="3" id="KW-0804">Transcription</keyword>
<dbReference type="PROSITE" id="PS50110">
    <property type="entry name" value="RESPONSE_REGULATORY"/>
    <property type="match status" value="1"/>
</dbReference>
<dbReference type="Pfam" id="PF00072">
    <property type="entry name" value="Response_reg"/>
    <property type="match status" value="1"/>
</dbReference>
<keyword evidence="7" id="KW-1185">Reference proteome</keyword>
<dbReference type="SMART" id="SM00448">
    <property type="entry name" value="REC"/>
    <property type="match status" value="1"/>
</dbReference>
<proteinExistence type="predicted"/>
<dbReference type="Proteomes" id="UP000241808">
    <property type="component" value="Unassembled WGS sequence"/>
</dbReference>
<evidence type="ECO:0000256" key="1">
    <source>
        <dbReference type="ARBA" id="ARBA00022553"/>
    </source>
</evidence>
<keyword evidence="1 4" id="KW-0597">Phosphoprotein</keyword>
<accession>A0A2T4ZE73</accession>
<keyword evidence="2" id="KW-0805">Transcription regulation</keyword>
<dbReference type="InterPro" id="IPR001789">
    <property type="entry name" value="Sig_transdc_resp-reg_receiver"/>
</dbReference>
<evidence type="ECO:0000256" key="4">
    <source>
        <dbReference type="PROSITE-ProRule" id="PRU00169"/>
    </source>
</evidence>
<name>A0A2T4ZE73_9HYPH</name>
<dbReference type="CDD" id="cd17546">
    <property type="entry name" value="REC_hyHK_CKI1_RcsC-like"/>
    <property type="match status" value="1"/>
</dbReference>
<dbReference type="InterPro" id="IPR011006">
    <property type="entry name" value="CheY-like_superfamily"/>
</dbReference>
<evidence type="ECO:0000313" key="6">
    <source>
        <dbReference type="EMBL" id="PTM60196.1"/>
    </source>
</evidence>
<evidence type="ECO:0000259" key="5">
    <source>
        <dbReference type="PROSITE" id="PS50110"/>
    </source>
</evidence>
<dbReference type="GO" id="GO:0000160">
    <property type="term" value="P:phosphorelay signal transduction system"/>
    <property type="evidence" value="ECO:0007669"/>
    <property type="project" value="InterPro"/>
</dbReference>
<reference evidence="6 7" key="1">
    <citation type="submission" date="2018-04" db="EMBL/GenBank/DDBJ databases">
        <title>Genomic Encyclopedia of Archaeal and Bacterial Type Strains, Phase II (KMG-II): from individual species to whole genera.</title>
        <authorList>
            <person name="Goeker M."/>
        </authorList>
    </citation>
    <scope>NUCLEOTIDE SEQUENCE [LARGE SCALE GENOMIC DNA]</scope>
    <source>
        <strain evidence="6 7">DSM 25521</strain>
    </source>
</reference>
<feature type="domain" description="Response regulatory" evidence="5">
    <location>
        <begin position="20"/>
        <end position="128"/>
    </location>
</feature>
<evidence type="ECO:0000256" key="3">
    <source>
        <dbReference type="ARBA" id="ARBA00023163"/>
    </source>
</evidence>
<organism evidence="6 7">
    <name type="scientific">Phreatobacter oligotrophus</name>
    <dbReference type="NCBI Taxonomy" id="1122261"/>
    <lineage>
        <taxon>Bacteria</taxon>
        <taxon>Pseudomonadati</taxon>
        <taxon>Pseudomonadota</taxon>
        <taxon>Alphaproteobacteria</taxon>
        <taxon>Hyphomicrobiales</taxon>
        <taxon>Phreatobacteraceae</taxon>
        <taxon>Phreatobacter</taxon>
    </lineage>
</organism>
<dbReference type="PANTHER" id="PTHR44591:SF3">
    <property type="entry name" value="RESPONSE REGULATORY DOMAIN-CONTAINING PROTEIN"/>
    <property type="match status" value="1"/>
</dbReference>
<sequence>MPVMSASPRAKSPAARPSLSVLIADDHAYSREVVSRIAAALGHKVTTVEGGHAALEAVAATEFDVAIIDRRMPDMDGAAVAIAMKAHPRHPRLVALSGDDPGDMLPGLFDVVLQKPVEAAVLAKAIAG</sequence>
<evidence type="ECO:0000313" key="7">
    <source>
        <dbReference type="Proteomes" id="UP000241808"/>
    </source>
</evidence>
<evidence type="ECO:0000256" key="2">
    <source>
        <dbReference type="ARBA" id="ARBA00023015"/>
    </source>
</evidence>